<protein>
    <submittedName>
        <fullName evidence="1">Transcriptional modulator of MazE toxin</fullName>
    </submittedName>
</protein>
<gene>
    <name evidence="1" type="ORF">BROSI_A2782</name>
</gene>
<keyword evidence="2" id="KW-1185">Reference proteome</keyword>
<dbReference type="InterPro" id="IPR011067">
    <property type="entry name" value="Plasmid_toxin/cell-grow_inhib"/>
</dbReference>
<reference evidence="2" key="1">
    <citation type="journal article" date="2015" name="Genome Announc.">
        <title>Draft Genome Sequence of an Anaerobic Ammonium-Oxidizing Bacterium, "Candidatus Brocadia sinica".</title>
        <authorList>
            <person name="Oshiki M."/>
            <person name="Shinyako-Hata K."/>
            <person name="Satoh H."/>
            <person name="Okabe S."/>
        </authorList>
    </citation>
    <scope>NUCLEOTIDE SEQUENCE [LARGE SCALE GENOMIC DNA]</scope>
    <source>
        <strain evidence="2">JPN1</strain>
    </source>
</reference>
<proteinExistence type="predicted"/>
<dbReference type="Proteomes" id="UP000032309">
    <property type="component" value="Unassembled WGS sequence"/>
</dbReference>
<name>A0ABQ0JZU9_9BACT</name>
<dbReference type="SUPFAM" id="SSF50118">
    <property type="entry name" value="Cell growth inhibitor/plasmid maintenance toxic component"/>
    <property type="match status" value="1"/>
</dbReference>
<dbReference type="PANTHER" id="PTHR33988">
    <property type="entry name" value="ENDORIBONUCLEASE MAZF-RELATED"/>
    <property type="match status" value="1"/>
</dbReference>
<sequence>MLSQFERFMNNFKRGQIRLVNFDPSFRHEYKKVRPALIIQNDEYIASSDLLTVIPISSEITKQTELDILLRKDAKNRLMTD</sequence>
<organism evidence="1 2">
    <name type="scientific">Candidatus Brocadia sinica JPN1</name>
    <dbReference type="NCBI Taxonomy" id="1197129"/>
    <lineage>
        <taxon>Bacteria</taxon>
        <taxon>Pseudomonadati</taxon>
        <taxon>Planctomycetota</taxon>
        <taxon>Candidatus Brocadiia</taxon>
        <taxon>Candidatus Brocadiales</taxon>
        <taxon>Candidatus Brocadiaceae</taxon>
        <taxon>Candidatus Brocadia</taxon>
    </lineage>
</organism>
<accession>A0ABQ0JZU9</accession>
<evidence type="ECO:0000313" key="2">
    <source>
        <dbReference type="Proteomes" id="UP000032309"/>
    </source>
</evidence>
<dbReference type="Pfam" id="PF02452">
    <property type="entry name" value="PemK_toxin"/>
    <property type="match status" value="1"/>
</dbReference>
<dbReference type="Gene3D" id="2.30.30.110">
    <property type="match status" value="1"/>
</dbReference>
<comment type="caution">
    <text evidence="1">The sequence shown here is derived from an EMBL/GenBank/DDBJ whole genome shotgun (WGS) entry which is preliminary data.</text>
</comment>
<dbReference type="EMBL" id="BAFN01000001">
    <property type="protein sequence ID" value="GAN34246.1"/>
    <property type="molecule type" value="Genomic_DNA"/>
</dbReference>
<dbReference type="InterPro" id="IPR003477">
    <property type="entry name" value="PemK-like"/>
</dbReference>
<evidence type="ECO:0000313" key="1">
    <source>
        <dbReference type="EMBL" id="GAN34246.1"/>
    </source>
</evidence>